<dbReference type="Pfam" id="PF00929">
    <property type="entry name" value="RNase_T"/>
    <property type="match status" value="1"/>
</dbReference>
<comment type="caution">
    <text evidence="5">The sequence shown here is derived from an EMBL/GenBank/DDBJ whole genome shotgun (WGS) entry which is preliminary data.</text>
</comment>
<dbReference type="InterPro" id="IPR036397">
    <property type="entry name" value="RNaseH_sf"/>
</dbReference>
<keyword evidence="2" id="KW-0378">Hydrolase</keyword>
<evidence type="ECO:0000256" key="2">
    <source>
        <dbReference type="ARBA" id="ARBA00022801"/>
    </source>
</evidence>
<keyword evidence="3" id="KW-0269">Exonuclease</keyword>
<evidence type="ECO:0000259" key="4">
    <source>
        <dbReference type="SMART" id="SM00479"/>
    </source>
</evidence>
<dbReference type="InterPro" id="IPR013520">
    <property type="entry name" value="Ribonucl_H"/>
</dbReference>
<dbReference type="PANTHER" id="PTHR30231">
    <property type="entry name" value="DNA POLYMERASE III SUBUNIT EPSILON"/>
    <property type="match status" value="1"/>
</dbReference>
<evidence type="ECO:0000256" key="3">
    <source>
        <dbReference type="ARBA" id="ARBA00022839"/>
    </source>
</evidence>
<dbReference type="InterPro" id="IPR012337">
    <property type="entry name" value="RNaseH-like_sf"/>
</dbReference>
<gene>
    <name evidence="5" type="ORF">S01H1_41193</name>
</gene>
<dbReference type="EMBL" id="BARS01026115">
    <property type="protein sequence ID" value="GAG11903.1"/>
    <property type="molecule type" value="Genomic_DNA"/>
</dbReference>
<dbReference type="AlphaFoldDB" id="X0VHF3"/>
<dbReference type="PANTHER" id="PTHR30231:SF4">
    <property type="entry name" value="PROTEIN NEN2"/>
    <property type="match status" value="1"/>
</dbReference>
<dbReference type="SMART" id="SM00479">
    <property type="entry name" value="EXOIII"/>
    <property type="match status" value="1"/>
</dbReference>
<sequence>MAKILWFDTETTGIAPACDIVQVAGLIEIDGDVKETFNFYTQPFDYGVIEPDSWAIHGISLERMQGFPLPAAVHFDLINLFSKYIDKYDSTDKFYPAGYNVRFDLDFLASFFKANGDAYFGSWQNWRALDPLYLLYTLDSIGAIHLPNYRLETVAAHYGIDLTAHDALSDVKAARQIYPHVCRDFVSAFKSHSFPPLLPLSLNFSCGAAH</sequence>
<accession>X0VHF3</accession>
<evidence type="ECO:0000256" key="1">
    <source>
        <dbReference type="ARBA" id="ARBA00022722"/>
    </source>
</evidence>
<feature type="domain" description="Exonuclease" evidence="4">
    <location>
        <begin position="3"/>
        <end position="187"/>
    </location>
</feature>
<dbReference type="Gene3D" id="3.30.420.10">
    <property type="entry name" value="Ribonuclease H-like superfamily/Ribonuclease H"/>
    <property type="match status" value="1"/>
</dbReference>
<organism evidence="5">
    <name type="scientific">marine sediment metagenome</name>
    <dbReference type="NCBI Taxonomy" id="412755"/>
    <lineage>
        <taxon>unclassified sequences</taxon>
        <taxon>metagenomes</taxon>
        <taxon>ecological metagenomes</taxon>
    </lineage>
</organism>
<proteinExistence type="predicted"/>
<evidence type="ECO:0000313" key="5">
    <source>
        <dbReference type="EMBL" id="GAG11903.1"/>
    </source>
</evidence>
<reference evidence="5" key="1">
    <citation type="journal article" date="2014" name="Front. Microbiol.">
        <title>High frequency of phylogenetically diverse reductive dehalogenase-homologous genes in deep subseafloor sedimentary metagenomes.</title>
        <authorList>
            <person name="Kawai M."/>
            <person name="Futagami T."/>
            <person name="Toyoda A."/>
            <person name="Takaki Y."/>
            <person name="Nishi S."/>
            <person name="Hori S."/>
            <person name="Arai W."/>
            <person name="Tsubouchi T."/>
            <person name="Morono Y."/>
            <person name="Uchiyama I."/>
            <person name="Ito T."/>
            <person name="Fujiyama A."/>
            <person name="Inagaki F."/>
            <person name="Takami H."/>
        </authorList>
    </citation>
    <scope>NUCLEOTIDE SEQUENCE</scope>
    <source>
        <strain evidence="5">Expedition CK06-06</strain>
    </source>
</reference>
<dbReference type="GO" id="GO:0003676">
    <property type="term" value="F:nucleic acid binding"/>
    <property type="evidence" value="ECO:0007669"/>
    <property type="project" value="InterPro"/>
</dbReference>
<dbReference type="SUPFAM" id="SSF53098">
    <property type="entry name" value="Ribonuclease H-like"/>
    <property type="match status" value="1"/>
</dbReference>
<keyword evidence="1" id="KW-0540">Nuclease</keyword>
<protein>
    <recommendedName>
        <fullName evidence="4">Exonuclease domain-containing protein</fullName>
    </recommendedName>
</protein>
<dbReference type="GO" id="GO:0008408">
    <property type="term" value="F:3'-5' exonuclease activity"/>
    <property type="evidence" value="ECO:0007669"/>
    <property type="project" value="TreeGrafter"/>
</dbReference>
<name>X0VHF3_9ZZZZ</name>
<dbReference type="CDD" id="cd06127">
    <property type="entry name" value="DEDDh"/>
    <property type="match status" value="1"/>
</dbReference>